<keyword evidence="1 6" id="KW-0963">Cytoplasm</keyword>
<dbReference type="NCBIfam" id="TIGR02393">
    <property type="entry name" value="RpoD_Cterm"/>
    <property type="match status" value="1"/>
</dbReference>
<comment type="subcellular location">
    <subcellularLocation>
        <location evidence="6">Cytoplasm</location>
    </subcellularLocation>
</comment>
<reference evidence="11" key="1">
    <citation type="journal article" date="2019" name="Int. J. Syst. Evol. Microbiol.">
        <title>The Global Catalogue of Microorganisms (GCM) 10K type strain sequencing project: providing services to taxonomists for standard genome sequencing and annotation.</title>
        <authorList>
            <consortium name="The Broad Institute Genomics Platform"/>
            <consortium name="The Broad Institute Genome Sequencing Center for Infectious Disease"/>
            <person name="Wu L."/>
            <person name="Ma J."/>
        </authorList>
    </citation>
    <scope>NUCLEOTIDE SEQUENCE [LARGE SCALE GENOMIC DNA]</scope>
    <source>
        <strain evidence="11">JCM 16673</strain>
    </source>
</reference>
<dbReference type="PROSITE" id="PS00716">
    <property type="entry name" value="SIGMA70_2"/>
    <property type="match status" value="1"/>
</dbReference>
<keyword evidence="4 6" id="KW-0238">DNA-binding</keyword>
<dbReference type="Pfam" id="PF03979">
    <property type="entry name" value="Sigma70_r1_1"/>
    <property type="match status" value="1"/>
</dbReference>
<dbReference type="SUPFAM" id="SSF88946">
    <property type="entry name" value="Sigma2 domain of RNA polymerase sigma factors"/>
    <property type="match status" value="1"/>
</dbReference>
<evidence type="ECO:0000259" key="9">
    <source>
        <dbReference type="PROSITE" id="PS00716"/>
    </source>
</evidence>
<keyword evidence="2 6" id="KW-0805">Transcription regulation</keyword>
<evidence type="ECO:0000313" key="11">
    <source>
        <dbReference type="Proteomes" id="UP001501353"/>
    </source>
</evidence>
<dbReference type="CDD" id="cd06171">
    <property type="entry name" value="Sigma70_r4"/>
    <property type="match status" value="1"/>
</dbReference>
<evidence type="ECO:0000256" key="5">
    <source>
        <dbReference type="ARBA" id="ARBA00023163"/>
    </source>
</evidence>
<feature type="DNA-binding region" description="H-T-H motif" evidence="6">
    <location>
        <begin position="720"/>
        <end position="739"/>
    </location>
</feature>
<feature type="region of interest" description="Sigma-70 factor domain-3" evidence="6">
    <location>
        <begin position="605"/>
        <end position="681"/>
    </location>
</feature>
<dbReference type="Pfam" id="PF00140">
    <property type="entry name" value="Sigma70_r1_2"/>
    <property type="match status" value="1"/>
</dbReference>
<feature type="domain" description="RNA polymerase sigma-70" evidence="9">
    <location>
        <begin position="719"/>
        <end position="745"/>
    </location>
</feature>
<dbReference type="PROSITE" id="PS00715">
    <property type="entry name" value="SIGMA70_1"/>
    <property type="match status" value="1"/>
</dbReference>
<comment type="function">
    <text evidence="6">Sigma factors are initiation factors that promote the attachment of RNA polymerase to specific initiation sites and are then released. This sigma factor is the primary sigma factor during exponential growth.</text>
</comment>
<evidence type="ECO:0000256" key="3">
    <source>
        <dbReference type="ARBA" id="ARBA00023082"/>
    </source>
</evidence>
<keyword evidence="5 6" id="KW-0804">Transcription</keyword>
<dbReference type="InterPro" id="IPR042189">
    <property type="entry name" value="RNA_pol_sigma_70_r1_1_sf"/>
</dbReference>
<dbReference type="InterPro" id="IPR013325">
    <property type="entry name" value="RNA_pol_sigma_r2"/>
</dbReference>
<dbReference type="InterPro" id="IPR013324">
    <property type="entry name" value="RNA_pol_sigma_r3/r4-like"/>
</dbReference>
<dbReference type="EMBL" id="BAAAZE010000013">
    <property type="protein sequence ID" value="GAA4030590.1"/>
    <property type="molecule type" value="Genomic_DNA"/>
</dbReference>
<dbReference type="PANTHER" id="PTHR30603">
    <property type="entry name" value="RNA POLYMERASE SIGMA FACTOR RPO"/>
    <property type="match status" value="1"/>
</dbReference>
<dbReference type="InterPro" id="IPR007630">
    <property type="entry name" value="RNA_pol_sigma70_r4"/>
</dbReference>
<evidence type="ECO:0000256" key="4">
    <source>
        <dbReference type="ARBA" id="ARBA00023125"/>
    </source>
</evidence>
<keyword evidence="11" id="KW-1185">Reference proteome</keyword>
<keyword evidence="3 6" id="KW-0731">Sigma factor</keyword>
<evidence type="ECO:0000256" key="1">
    <source>
        <dbReference type="ARBA" id="ARBA00022490"/>
    </source>
</evidence>
<dbReference type="InterPro" id="IPR007627">
    <property type="entry name" value="RNA_pol_sigma70_r2"/>
</dbReference>
<dbReference type="InterPro" id="IPR009042">
    <property type="entry name" value="RNA_pol_sigma70_r1_2"/>
</dbReference>
<feature type="region of interest" description="Disordered" evidence="7">
    <location>
        <begin position="311"/>
        <end position="337"/>
    </location>
</feature>
<dbReference type="PANTHER" id="PTHR30603:SF60">
    <property type="entry name" value="RNA POLYMERASE SIGMA FACTOR RPOD"/>
    <property type="match status" value="1"/>
</dbReference>
<accession>A0ABP7TSD7</accession>
<dbReference type="Gene3D" id="1.10.220.120">
    <property type="entry name" value="Sigma-70 factor, region 1.1"/>
    <property type="match status" value="1"/>
</dbReference>
<proteinExistence type="inferred from homology"/>
<comment type="similarity">
    <text evidence="6">Belongs to the sigma-70 factor family. RpoD/SigA subfamily.</text>
</comment>
<dbReference type="InterPro" id="IPR050239">
    <property type="entry name" value="Sigma-70_RNA_pol_init_factors"/>
</dbReference>
<feature type="domain" description="RNA polymerase sigma-70" evidence="8">
    <location>
        <begin position="550"/>
        <end position="563"/>
    </location>
</feature>
<dbReference type="Proteomes" id="UP001501353">
    <property type="component" value="Unassembled WGS sequence"/>
</dbReference>
<comment type="subunit">
    <text evidence="6">Interacts transiently with the RNA polymerase catalytic core.</text>
</comment>
<dbReference type="Gene3D" id="1.10.10.10">
    <property type="entry name" value="Winged helix-like DNA-binding domain superfamily/Winged helix DNA-binding domain"/>
    <property type="match status" value="2"/>
</dbReference>
<dbReference type="NCBIfam" id="TIGR02937">
    <property type="entry name" value="sigma70-ECF"/>
    <property type="match status" value="1"/>
</dbReference>
<dbReference type="InterPro" id="IPR007127">
    <property type="entry name" value="RNA_pol_sigma_70_r1_1"/>
</dbReference>
<dbReference type="Pfam" id="PF04539">
    <property type="entry name" value="Sigma70_r3"/>
    <property type="match status" value="1"/>
</dbReference>
<dbReference type="Pfam" id="PF04542">
    <property type="entry name" value="Sigma70_r2"/>
    <property type="match status" value="1"/>
</dbReference>
<evidence type="ECO:0000256" key="7">
    <source>
        <dbReference type="SAM" id="MobiDB-lite"/>
    </source>
</evidence>
<dbReference type="PRINTS" id="PR00046">
    <property type="entry name" value="SIGMA70FCT"/>
</dbReference>
<dbReference type="InterPro" id="IPR007631">
    <property type="entry name" value="RNA_pol_sigma_70_non-ess"/>
</dbReference>
<dbReference type="InterPro" id="IPR000943">
    <property type="entry name" value="RNA_pol_sigma70"/>
</dbReference>
<dbReference type="InterPro" id="IPR007624">
    <property type="entry name" value="RNA_pol_sigma70_r3"/>
</dbReference>
<feature type="short sequence motif" description="Interaction with polymerase core subunit RpoC" evidence="6">
    <location>
        <begin position="550"/>
        <end position="553"/>
    </location>
</feature>
<dbReference type="Pfam" id="PF04545">
    <property type="entry name" value="Sigma70_r4"/>
    <property type="match status" value="1"/>
</dbReference>
<organism evidence="10 11">
    <name type="scientific">Actimicrobium antarcticum</name>
    <dbReference type="NCBI Taxonomy" id="1051899"/>
    <lineage>
        <taxon>Bacteria</taxon>
        <taxon>Pseudomonadati</taxon>
        <taxon>Pseudomonadota</taxon>
        <taxon>Betaproteobacteria</taxon>
        <taxon>Burkholderiales</taxon>
        <taxon>Oxalobacteraceae</taxon>
        <taxon>Actimicrobium</taxon>
    </lineage>
</organism>
<comment type="caution">
    <text evidence="10">The sequence shown here is derived from an EMBL/GenBank/DDBJ whole genome shotgun (WGS) entry which is preliminary data.</text>
</comment>
<name>A0ABP7TSD7_9BURK</name>
<feature type="compositionally biased region" description="Acidic residues" evidence="7">
    <location>
        <begin position="320"/>
        <end position="337"/>
    </location>
</feature>
<feature type="region of interest" description="Sigma-70 factor domain-4" evidence="6">
    <location>
        <begin position="694"/>
        <end position="747"/>
    </location>
</feature>
<dbReference type="HAMAP" id="MF_00963">
    <property type="entry name" value="Sigma70_RpoD_SigA"/>
    <property type="match status" value="1"/>
</dbReference>
<dbReference type="Gene3D" id="1.10.601.10">
    <property type="entry name" value="RNA Polymerase Primary Sigma Factor"/>
    <property type="match status" value="1"/>
</dbReference>
<evidence type="ECO:0000313" key="10">
    <source>
        <dbReference type="EMBL" id="GAA4030590.1"/>
    </source>
</evidence>
<gene>
    <name evidence="10" type="primary">rpoD_2</name>
    <name evidence="6" type="synonym">rpoD</name>
    <name evidence="10" type="ORF">GCM10022212_31150</name>
</gene>
<dbReference type="SUPFAM" id="SSF88659">
    <property type="entry name" value="Sigma3 and sigma4 domains of RNA polymerase sigma factors"/>
    <property type="match status" value="2"/>
</dbReference>
<dbReference type="InterPro" id="IPR036388">
    <property type="entry name" value="WH-like_DNA-bd_sf"/>
</dbReference>
<dbReference type="NCBIfam" id="NF004208">
    <property type="entry name" value="PRK05658.1"/>
    <property type="match status" value="1"/>
</dbReference>
<dbReference type="InterPro" id="IPR028630">
    <property type="entry name" value="Sigma70_RpoD"/>
</dbReference>
<sequence length="761" mass="82342">MVGEPVVVAPVVVQKVVRRAVVLPSSLVAAPVAMPAEPAHSLARAKKTVKLASPVTTTKKSAVSPRAVSAPSLTAARAPVSRVASSTVSTVSTAPTATSLAKPPVVLTPGVMAAFAAPRATRSKDAASRSTIPTPALSVAEQELRLLKIKTLIAIGSDRGYLTHAEINDHLPDEVAEGESMDRIVATFNDMGIAVYEKAPDADTLLLSDKVASSHDGAEAAVATALSSIDADFGRTTDPTRMYLREMGSTPLLSRAEEVAIAKRIEAGLADMMQAISACPMVVAELLAVAQKIANDEMAIDDVVDGEADVPTASAKQAEVEPEAVEEVSEADDTEEADTAADVVSVADSDSLSAAQLATLKRTSLARFATIAQHRELMLAAAASDGFHCAAYAEAQATVSRELLRMRFTAKMVQKLSESLRAQMGDMRAIEKQVLDLVVNRGGMPRSLFISVFPGNEINLDWIDQAVSGTQAYCVTLARQIPAIKELQVRLIALQARVGLPLPELRRVAKQMSTGELRARQAKRDMTEANLRLVVSIAKKYINRGMQFLDLIQEGNIGLLKAVDKFEYRRGYKFSTYATWWIRQAVSRAIADQARTIRVPVHMLETVNKLNRIARRILQETGVEADLATLALHMELTEQKVREIMKIAREPISMESPVGDDGDSQLGDFIQDSTTAAPLDAAVDASMRTAIKEVLDALPPREAKILRMRYGLDTQSDHTLEEVGKQFEVTRERIRQIESKALVKLRHPSRSDKLKIFVEGN</sequence>
<feature type="region of interest" description="Sigma-70 factor domain-2" evidence="6">
    <location>
        <begin position="526"/>
        <end position="596"/>
    </location>
</feature>
<evidence type="ECO:0000256" key="6">
    <source>
        <dbReference type="HAMAP-Rule" id="MF_00963"/>
    </source>
</evidence>
<protein>
    <recommendedName>
        <fullName evidence="6">RNA polymerase sigma factor RpoD</fullName>
    </recommendedName>
    <alternativeName>
        <fullName evidence="6">Sigma-70</fullName>
    </alternativeName>
</protein>
<evidence type="ECO:0000259" key="8">
    <source>
        <dbReference type="PROSITE" id="PS00715"/>
    </source>
</evidence>
<dbReference type="Pfam" id="PF04546">
    <property type="entry name" value="Sigma70_ner"/>
    <property type="match status" value="1"/>
</dbReference>
<dbReference type="InterPro" id="IPR014284">
    <property type="entry name" value="RNA_pol_sigma-70_dom"/>
</dbReference>
<evidence type="ECO:0000256" key="2">
    <source>
        <dbReference type="ARBA" id="ARBA00023015"/>
    </source>
</evidence>
<dbReference type="InterPro" id="IPR012760">
    <property type="entry name" value="RNA_pol_sigma_RpoD_C"/>
</dbReference>